<name>A0A423VCN7_CYTCH</name>
<keyword evidence="2" id="KW-1185">Reference proteome</keyword>
<dbReference type="Proteomes" id="UP000284375">
    <property type="component" value="Unassembled WGS sequence"/>
</dbReference>
<gene>
    <name evidence="1" type="ORF">VSDG_09524</name>
</gene>
<evidence type="ECO:0000313" key="2">
    <source>
        <dbReference type="Proteomes" id="UP000284375"/>
    </source>
</evidence>
<sequence>MRRIYFMYPPSLALALDCGKEEDKEDNNQNQEYDQNWVYKVLSGYVASALIAKSWTLRVKAHPRRRDDSSSDSASVLDLTPQKSSPLVQEVYKVALFLTPIPTINHAIHYPLRYSLRVVVVETKTNHR</sequence>
<proteinExistence type="predicted"/>
<organism evidence="1 2">
    <name type="scientific">Cytospora chrysosperma</name>
    <name type="common">Cytospora canker fungus</name>
    <name type="synonym">Sphaeria chrysosperma</name>
    <dbReference type="NCBI Taxonomy" id="252740"/>
    <lineage>
        <taxon>Eukaryota</taxon>
        <taxon>Fungi</taxon>
        <taxon>Dikarya</taxon>
        <taxon>Ascomycota</taxon>
        <taxon>Pezizomycotina</taxon>
        <taxon>Sordariomycetes</taxon>
        <taxon>Sordariomycetidae</taxon>
        <taxon>Diaporthales</taxon>
        <taxon>Cytosporaceae</taxon>
        <taxon>Cytospora</taxon>
    </lineage>
</organism>
<comment type="caution">
    <text evidence="1">The sequence shown here is derived from an EMBL/GenBank/DDBJ whole genome shotgun (WGS) entry which is preliminary data.</text>
</comment>
<accession>A0A423VCN7</accession>
<protein>
    <submittedName>
        <fullName evidence="1">Uncharacterized protein</fullName>
    </submittedName>
</protein>
<dbReference type="AlphaFoldDB" id="A0A423VCN7"/>
<dbReference type="EMBL" id="LJZO01000064">
    <property type="protein sequence ID" value="ROV88683.1"/>
    <property type="molecule type" value="Genomic_DNA"/>
</dbReference>
<reference evidence="1 2" key="1">
    <citation type="submission" date="2015-09" db="EMBL/GenBank/DDBJ databases">
        <title>Host preference determinants of Valsa canker pathogens revealed by comparative genomics.</title>
        <authorList>
            <person name="Yin Z."/>
            <person name="Huang L."/>
        </authorList>
    </citation>
    <scope>NUCLEOTIDE SEQUENCE [LARGE SCALE GENOMIC DNA]</scope>
    <source>
        <strain evidence="1 2">YSFL</strain>
    </source>
</reference>
<evidence type="ECO:0000313" key="1">
    <source>
        <dbReference type="EMBL" id="ROV88683.1"/>
    </source>
</evidence>